<gene>
    <name evidence="1" type="ORF">GOP47_0014450</name>
</gene>
<proteinExistence type="predicted"/>
<dbReference type="AlphaFoldDB" id="A0A9D4UMB4"/>
<protein>
    <submittedName>
        <fullName evidence="1">Uncharacterized protein</fullName>
    </submittedName>
</protein>
<accession>A0A9D4UMB4</accession>
<name>A0A9D4UMB4_ADICA</name>
<evidence type="ECO:0000313" key="1">
    <source>
        <dbReference type="EMBL" id="KAI5070107.1"/>
    </source>
</evidence>
<organism evidence="1 2">
    <name type="scientific">Adiantum capillus-veneris</name>
    <name type="common">Maidenhair fern</name>
    <dbReference type="NCBI Taxonomy" id="13818"/>
    <lineage>
        <taxon>Eukaryota</taxon>
        <taxon>Viridiplantae</taxon>
        <taxon>Streptophyta</taxon>
        <taxon>Embryophyta</taxon>
        <taxon>Tracheophyta</taxon>
        <taxon>Polypodiopsida</taxon>
        <taxon>Polypodiidae</taxon>
        <taxon>Polypodiales</taxon>
        <taxon>Pteridineae</taxon>
        <taxon>Pteridaceae</taxon>
        <taxon>Vittarioideae</taxon>
        <taxon>Adiantum</taxon>
    </lineage>
</organism>
<dbReference type="Proteomes" id="UP000886520">
    <property type="component" value="Chromosome 14"/>
</dbReference>
<comment type="caution">
    <text evidence="1">The sequence shown here is derived from an EMBL/GenBank/DDBJ whole genome shotgun (WGS) entry which is preliminary data.</text>
</comment>
<reference evidence="1" key="1">
    <citation type="submission" date="2021-01" db="EMBL/GenBank/DDBJ databases">
        <title>Adiantum capillus-veneris genome.</title>
        <authorList>
            <person name="Fang Y."/>
            <person name="Liao Q."/>
        </authorList>
    </citation>
    <scope>NUCLEOTIDE SEQUENCE</scope>
    <source>
        <strain evidence="1">H3</strain>
        <tissue evidence="1">Leaf</tissue>
    </source>
</reference>
<dbReference type="EMBL" id="JABFUD020000014">
    <property type="protein sequence ID" value="KAI5070107.1"/>
    <property type="molecule type" value="Genomic_DNA"/>
</dbReference>
<dbReference type="OrthoDB" id="10554431at2759"/>
<keyword evidence="2" id="KW-1185">Reference proteome</keyword>
<evidence type="ECO:0000313" key="2">
    <source>
        <dbReference type="Proteomes" id="UP000886520"/>
    </source>
</evidence>
<sequence>MGSYLSLFNTTPDTWLAKITLLPAHFSLLPDILEGVVRYINYSLRAANSQLTLARDNSNSTATSIAYVLSGMTPAILRGVLAMAGYTDEVHWTTAFRTITSQYIIDNEDCTEIDPRASLQRRAGSLSLVHRGVCYRLDAEPSQNPVQFTMRFLRMQPIFSGPTANSNNVYHMQDWINNNGINDTLTLRLSSDLPSSTTADTAMSIDWLQEFAKARLEAKQKALAEAGMDCDIGICEQLDAAQE</sequence>